<sequence>MIYSLLVIILLSTLSNTQSPPDCGGNAALGCMANTNCAAFGAAVICGNIDTTTGFGCCQVTTTTTTTTVATTTVNATCVDLLNPLTGVSDCPFKSYLCTNTNYTTVMTQQCPRTCGFCGTTTNTTTTCVDLTNAATGISECSSLSFVQCIRITNMRMQALLTVALAIPSMFSGRPKGGFTSHLFNNAKMDVLPSRTSGSKWLTQIQDHFDSSNTKTWKQSLVQQYFFNYEFANEDSNVNILFIAGEQNAGLQFVKGDNSYVHYASQLNASLYALEHRYYGDSHPTEDLSVENLKYLTSRQAIEDIAEFIRQKNEEKKEEQKWIVVGGSYAGALSAWSRLIHPELIVGSLSSSAPLLAQMDFYGYLQTVEEDLKKIGGPCHDQLGDALTEVGNLLQTPEGRQKLTALFLLRPRFSDFNDITNNDINYDPVKALKTVNPYLTMNINFTDTVLELSGVGFEGDTSSRLWLYQTCNEFGFFHSSDRGTSVFGQTQPSNSFIEYCDQIFGIDADQIQKNVEATNQFYGERDYYAVMNINSSIHQLKIGTNVIFSHGTQDPWSFLTKKNDPKHWSVVIVEVEVSFFILFISLLLPYSTMIYSLLVIILLSTLSNTQSPPDCGGNAALGCMANTNCAAFGAAVICGNIDTTTGFGCCQVTTTTTTTTVATTTVNATCVDLLNPLTGVSDCPFKSYLCTNTNYTTVMTQQCPRTCGFCGTTTNTTTTCVDLTNAATGISECSSLRAYCNNTIYQPLMRIQCRATCGFCTSG</sequence>
<name>A0A8R1U4Q6_PRIPA</name>
<dbReference type="GO" id="GO:0006508">
    <property type="term" value="P:proteolysis"/>
    <property type="evidence" value="ECO:0007669"/>
    <property type="project" value="UniProtKB-KW"/>
</dbReference>
<dbReference type="PANTHER" id="PTHR11010:SF117">
    <property type="entry name" value="SERINE PROTEASE 16"/>
    <property type="match status" value="1"/>
</dbReference>
<dbReference type="SMART" id="SM00254">
    <property type="entry name" value="ShKT"/>
    <property type="match status" value="3"/>
</dbReference>
<feature type="transmembrane region" description="Helical" evidence="8">
    <location>
        <begin position="579"/>
        <end position="603"/>
    </location>
</feature>
<dbReference type="Pfam" id="PF01549">
    <property type="entry name" value="ShK"/>
    <property type="match status" value="3"/>
</dbReference>
<proteinExistence type="inferred from homology"/>
<evidence type="ECO:0000256" key="2">
    <source>
        <dbReference type="ARBA" id="ARBA00022670"/>
    </source>
</evidence>
<gene>
    <name evidence="11" type="primary">WBGene00093728</name>
</gene>
<feature type="domain" description="ShKT" evidence="10">
    <location>
        <begin position="78"/>
        <end position="118"/>
    </location>
</feature>
<dbReference type="InterPro" id="IPR003582">
    <property type="entry name" value="ShKT_dom"/>
</dbReference>
<evidence type="ECO:0000256" key="6">
    <source>
        <dbReference type="ARBA" id="ARBA00023180"/>
    </source>
</evidence>
<dbReference type="Gene3D" id="1.10.10.1940">
    <property type="match status" value="2"/>
</dbReference>
<dbReference type="AlphaFoldDB" id="A0A8R1U4Q6"/>
<evidence type="ECO:0000256" key="4">
    <source>
        <dbReference type="ARBA" id="ARBA00022801"/>
    </source>
</evidence>
<reference evidence="12" key="1">
    <citation type="journal article" date="2008" name="Nat. Genet.">
        <title>The Pristionchus pacificus genome provides a unique perspective on nematode lifestyle and parasitism.</title>
        <authorList>
            <person name="Dieterich C."/>
            <person name="Clifton S.W."/>
            <person name="Schuster L.N."/>
            <person name="Chinwalla A."/>
            <person name="Delehaunty K."/>
            <person name="Dinkelacker I."/>
            <person name="Fulton L."/>
            <person name="Fulton R."/>
            <person name="Godfrey J."/>
            <person name="Minx P."/>
            <person name="Mitreva M."/>
            <person name="Roeseler W."/>
            <person name="Tian H."/>
            <person name="Witte H."/>
            <person name="Yang S.P."/>
            <person name="Wilson R.K."/>
            <person name="Sommer R.J."/>
        </authorList>
    </citation>
    <scope>NUCLEOTIDE SEQUENCE [LARGE SCALE GENOMIC DNA]</scope>
    <source>
        <strain evidence="12">PS312</strain>
    </source>
</reference>
<evidence type="ECO:0000256" key="3">
    <source>
        <dbReference type="ARBA" id="ARBA00022729"/>
    </source>
</evidence>
<evidence type="ECO:0000256" key="8">
    <source>
        <dbReference type="SAM" id="Phobius"/>
    </source>
</evidence>
<comment type="similarity">
    <text evidence="1">Belongs to the peptidase S28 family.</text>
</comment>
<evidence type="ECO:0000259" key="10">
    <source>
        <dbReference type="PROSITE" id="PS51670"/>
    </source>
</evidence>
<evidence type="ECO:0000313" key="12">
    <source>
        <dbReference type="Proteomes" id="UP000005239"/>
    </source>
</evidence>
<dbReference type="PROSITE" id="PS51670">
    <property type="entry name" value="SHKT"/>
    <property type="match status" value="3"/>
</dbReference>
<dbReference type="InterPro" id="IPR029058">
    <property type="entry name" value="AB_hydrolase_fold"/>
</dbReference>
<feature type="chain" id="PRO_5035942543" description="ShKT domain-containing protein" evidence="9">
    <location>
        <begin position="18"/>
        <end position="763"/>
    </location>
</feature>
<feature type="domain" description="ShKT" evidence="10">
    <location>
        <begin position="670"/>
        <end position="710"/>
    </location>
</feature>
<dbReference type="Gene3D" id="1.20.120.980">
    <property type="entry name" value="Serine carboxypeptidase S28, SKS domain"/>
    <property type="match status" value="2"/>
</dbReference>
<accession>A0A8R1U4Q6</accession>
<keyword evidence="5" id="KW-1015">Disulfide bond</keyword>
<dbReference type="InterPro" id="IPR008758">
    <property type="entry name" value="Peptidase_S28"/>
</dbReference>
<dbReference type="GO" id="GO:0008239">
    <property type="term" value="F:dipeptidyl-peptidase activity"/>
    <property type="evidence" value="ECO:0000318"/>
    <property type="project" value="GO_Central"/>
</dbReference>
<dbReference type="FunFam" id="1.10.10.1940:FF:000002">
    <property type="entry name" value="PHAryngeal gland Toxin-related"/>
    <property type="match status" value="2"/>
</dbReference>
<keyword evidence="2" id="KW-0645">Protease</keyword>
<dbReference type="Gene3D" id="1.10.10.1870">
    <property type="entry name" value="ShTK domain-like"/>
    <property type="match status" value="1"/>
</dbReference>
<keyword evidence="6" id="KW-0325">Glycoprotein</keyword>
<dbReference type="Gene3D" id="3.40.50.1820">
    <property type="entry name" value="alpha/beta hydrolase"/>
    <property type="match status" value="2"/>
</dbReference>
<evidence type="ECO:0000256" key="1">
    <source>
        <dbReference type="ARBA" id="ARBA00011079"/>
    </source>
</evidence>
<keyword evidence="3 9" id="KW-0732">Signal</keyword>
<evidence type="ECO:0000256" key="5">
    <source>
        <dbReference type="ARBA" id="ARBA00023157"/>
    </source>
</evidence>
<dbReference type="InterPro" id="IPR042269">
    <property type="entry name" value="Ser_carbopepase_S28_SKS"/>
</dbReference>
<feature type="domain" description="ShKT" evidence="10">
    <location>
        <begin position="720"/>
        <end position="760"/>
    </location>
</feature>
<dbReference type="GO" id="GO:0070008">
    <property type="term" value="F:serine-type exopeptidase activity"/>
    <property type="evidence" value="ECO:0007669"/>
    <property type="project" value="InterPro"/>
</dbReference>
<protein>
    <recommendedName>
        <fullName evidence="10">ShKT domain-containing protein</fullName>
    </recommendedName>
</protein>
<keyword evidence="8" id="KW-1133">Transmembrane helix</keyword>
<evidence type="ECO:0000256" key="7">
    <source>
        <dbReference type="PROSITE-ProRule" id="PRU01005"/>
    </source>
</evidence>
<comment type="caution">
    <text evidence="7">Lacks conserved residue(s) required for the propagation of feature annotation.</text>
</comment>
<keyword evidence="8" id="KW-0472">Membrane</keyword>
<dbReference type="EnsemblMetazoa" id="PPA04174.1">
    <property type="protein sequence ID" value="PPA04174.1"/>
    <property type="gene ID" value="WBGene00093728"/>
</dbReference>
<dbReference type="Pfam" id="PF05577">
    <property type="entry name" value="Peptidase_S28"/>
    <property type="match status" value="2"/>
</dbReference>
<keyword evidence="12" id="KW-1185">Reference proteome</keyword>
<keyword evidence="8" id="KW-0812">Transmembrane</keyword>
<dbReference type="SUPFAM" id="SSF53474">
    <property type="entry name" value="alpha/beta-Hydrolases"/>
    <property type="match status" value="1"/>
</dbReference>
<evidence type="ECO:0000256" key="9">
    <source>
        <dbReference type="SAM" id="SignalP"/>
    </source>
</evidence>
<feature type="signal peptide" evidence="9">
    <location>
        <begin position="1"/>
        <end position="17"/>
    </location>
</feature>
<evidence type="ECO:0000313" key="11">
    <source>
        <dbReference type="EnsemblMetazoa" id="PPA04174.1"/>
    </source>
</evidence>
<dbReference type="Proteomes" id="UP000005239">
    <property type="component" value="Unassembled WGS sequence"/>
</dbReference>
<dbReference type="PANTHER" id="PTHR11010">
    <property type="entry name" value="PROTEASE S28 PRO-X CARBOXYPEPTIDASE-RELATED"/>
    <property type="match status" value="1"/>
</dbReference>
<keyword evidence="4" id="KW-0378">Hydrolase</keyword>
<reference evidence="11" key="2">
    <citation type="submission" date="2022-06" db="UniProtKB">
        <authorList>
            <consortium name="EnsemblMetazoa"/>
        </authorList>
    </citation>
    <scope>IDENTIFICATION</scope>
    <source>
        <strain evidence="11">PS312</strain>
    </source>
</reference>
<organism evidence="11 12">
    <name type="scientific">Pristionchus pacificus</name>
    <name type="common">Parasitic nematode worm</name>
    <dbReference type="NCBI Taxonomy" id="54126"/>
    <lineage>
        <taxon>Eukaryota</taxon>
        <taxon>Metazoa</taxon>
        <taxon>Ecdysozoa</taxon>
        <taxon>Nematoda</taxon>
        <taxon>Chromadorea</taxon>
        <taxon>Rhabditida</taxon>
        <taxon>Rhabditina</taxon>
        <taxon>Diplogasteromorpha</taxon>
        <taxon>Diplogasteroidea</taxon>
        <taxon>Neodiplogasteridae</taxon>
        <taxon>Pristionchus</taxon>
    </lineage>
</organism>